<dbReference type="KEGG" id="nay:HYG81_07600"/>
<evidence type="ECO:0000259" key="2">
    <source>
        <dbReference type="Pfam" id="PF18545"/>
    </source>
</evidence>
<feature type="compositionally biased region" description="Polar residues" evidence="1">
    <location>
        <begin position="96"/>
        <end position="108"/>
    </location>
</feature>
<feature type="compositionally biased region" description="Basic and acidic residues" evidence="1">
    <location>
        <begin position="86"/>
        <end position="95"/>
    </location>
</feature>
<keyword evidence="4" id="KW-1185">Reference proteome</keyword>
<protein>
    <recommendedName>
        <fullName evidence="2">Halobacterial output domain-containing protein</fullName>
    </recommendedName>
</protein>
<dbReference type="InterPro" id="IPR040624">
    <property type="entry name" value="HalOD1"/>
</dbReference>
<feature type="domain" description="Halobacterial output" evidence="2">
    <location>
        <begin position="14"/>
        <end position="84"/>
    </location>
</feature>
<proteinExistence type="predicted"/>
<dbReference type="GeneID" id="56143059"/>
<dbReference type="EMBL" id="CP059154">
    <property type="protein sequence ID" value="QLK27454.1"/>
    <property type="molecule type" value="Genomic_DNA"/>
</dbReference>
<sequence>MDSQSSDRSSVDETAPVSIGVVEAVAARDGVDPLELSPPLHDVIDPTALDALFEPTKSGNRTSGTVSFTYRGHRIHVDSDGQVSLETEREGDRQTTKNSVVQSKTESR</sequence>
<dbReference type="OrthoDB" id="177581at2157"/>
<name>A0A7D6CRU1_9EURY</name>
<dbReference type="RefSeq" id="WP_180842615.1">
    <property type="nucleotide sequence ID" value="NZ_CP059154.1"/>
</dbReference>
<evidence type="ECO:0000313" key="3">
    <source>
        <dbReference type="EMBL" id="QLK27454.1"/>
    </source>
</evidence>
<evidence type="ECO:0000256" key="1">
    <source>
        <dbReference type="SAM" id="MobiDB-lite"/>
    </source>
</evidence>
<evidence type="ECO:0000313" key="4">
    <source>
        <dbReference type="Proteomes" id="UP000510869"/>
    </source>
</evidence>
<organism evidence="3 4">
    <name type="scientific">Natrinema zhouii</name>
    <dbReference type="NCBI Taxonomy" id="1710539"/>
    <lineage>
        <taxon>Archaea</taxon>
        <taxon>Methanobacteriati</taxon>
        <taxon>Methanobacteriota</taxon>
        <taxon>Stenosarchaea group</taxon>
        <taxon>Halobacteria</taxon>
        <taxon>Halobacteriales</taxon>
        <taxon>Natrialbaceae</taxon>
        <taxon>Natrinema</taxon>
    </lineage>
</organism>
<dbReference type="AlphaFoldDB" id="A0A7D6CRU1"/>
<accession>A0A7D6CRU1</accession>
<dbReference type="Proteomes" id="UP000510869">
    <property type="component" value="Chromosome"/>
</dbReference>
<reference evidence="3 4" key="1">
    <citation type="submission" date="2020-07" db="EMBL/GenBank/DDBJ databases">
        <title>Natrinema (YPL30) sp. nov. and Haloterrigena xxxxxx (YPL8) sp. nov., isolated from a salt mine.</title>
        <authorList>
            <person name="Cui H."/>
        </authorList>
    </citation>
    <scope>NUCLEOTIDE SEQUENCE [LARGE SCALE GENOMIC DNA]</scope>
    <source>
        <strain evidence="3 4">YPL13</strain>
    </source>
</reference>
<gene>
    <name evidence="3" type="ORF">HYG81_07600</name>
</gene>
<dbReference type="Pfam" id="PF18545">
    <property type="entry name" value="HalOD1"/>
    <property type="match status" value="1"/>
</dbReference>
<feature type="region of interest" description="Disordered" evidence="1">
    <location>
        <begin position="76"/>
        <end position="108"/>
    </location>
</feature>